<dbReference type="RefSeq" id="WP_076195726.1">
    <property type="nucleotide sequence ID" value="NZ_CP019236.1"/>
</dbReference>
<dbReference type="Proteomes" id="UP000186609">
    <property type="component" value="Chromosome"/>
</dbReference>
<dbReference type="OrthoDB" id="3667834at2"/>
<evidence type="ECO:0000313" key="3">
    <source>
        <dbReference type="Proteomes" id="UP000186609"/>
    </source>
</evidence>
<evidence type="ECO:0000259" key="1">
    <source>
        <dbReference type="Pfam" id="PF02627"/>
    </source>
</evidence>
<gene>
    <name evidence="2" type="ORF">RD110_00630</name>
</gene>
<dbReference type="PANTHER" id="PTHR35446">
    <property type="entry name" value="SI:CH211-175M2.5"/>
    <property type="match status" value="1"/>
</dbReference>
<dbReference type="NCBIfam" id="TIGR00778">
    <property type="entry name" value="ahpD_dom"/>
    <property type="match status" value="1"/>
</dbReference>
<name>A0A1P8JQ81_9BURK</name>
<dbReference type="KEGG" id="rhy:RD110_00630"/>
<dbReference type="AlphaFoldDB" id="A0A1P8JQ81"/>
<accession>A0A1P8JQ81</accession>
<protein>
    <submittedName>
        <fullName evidence="2">Alkylhydroperoxidase</fullName>
    </submittedName>
</protein>
<sequence>MSRLNTPATIDAAPAATHTALKTVEKQLGVVPNLFRVVANSPAALAGYLQLSGAAAQGGLDAATRERIALAVAEINGCGYCLSAHAYLGRKLAKLDDAEIAANRHGASNDPKADAAVRFAVDVVRQRGHVSDDQVGAVRSAGYSDAQVLDILLAVALNTFTNYVNEVAETEIDFPVVQPLKLAA</sequence>
<dbReference type="PANTHER" id="PTHR35446:SF3">
    <property type="entry name" value="CMD DOMAIN-CONTAINING PROTEIN"/>
    <property type="match status" value="1"/>
</dbReference>
<evidence type="ECO:0000313" key="2">
    <source>
        <dbReference type="EMBL" id="APW35898.1"/>
    </source>
</evidence>
<dbReference type="InterPro" id="IPR010195">
    <property type="entry name" value="Uncharacterised_peroxidase-rel"/>
</dbReference>
<dbReference type="Pfam" id="PF02627">
    <property type="entry name" value="CMD"/>
    <property type="match status" value="1"/>
</dbReference>
<dbReference type="InterPro" id="IPR003779">
    <property type="entry name" value="CMD-like"/>
</dbReference>
<feature type="domain" description="Carboxymuconolactone decarboxylase-like" evidence="1">
    <location>
        <begin position="42"/>
        <end position="120"/>
    </location>
</feature>
<dbReference type="EMBL" id="CP019236">
    <property type="protein sequence ID" value="APW35898.1"/>
    <property type="molecule type" value="Genomic_DNA"/>
</dbReference>
<organism evidence="2 3">
    <name type="scientific">Rhodoferax koreensis</name>
    <dbReference type="NCBI Taxonomy" id="1842727"/>
    <lineage>
        <taxon>Bacteria</taxon>
        <taxon>Pseudomonadati</taxon>
        <taxon>Pseudomonadota</taxon>
        <taxon>Betaproteobacteria</taxon>
        <taxon>Burkholderiales</taxon>
        <taxon>Comamonadaceae</taxon>
        <taxon>Rhodoferax</taxon>
    </lineage>
</organism>
<reference evidence="2 3" key="1">
    <citation type="submission" date="2017-01" db="EMBL/GenBank/DDBJ databases">
        <authorList>
            <person name="Mah S.A."/>
            <person name="Swanson W.J."/>
            <person name="Moy G.W."/>
            <person name="Vacquier V.D."/>
        </authorList>
    </citation>
    <scope>NUCLEOTIDE SEQUENCE [LARGE SCALE GENOMIC DNA]</scope>
    <source>
        <strain evidence="2 3">DCY110</strain>
    </source>
</reference>
<keyword evidence="2" id="KW-0575">Peroxidase</keyword>
<keyword evidence="2" id="KW-0560">Oxidoreductase</keyword>
<dbReference type="NCBIfam" id="TIGR01926">
    <property type="entry name" value="peroxid_rel"/>
    <property type="match status" value="1"/>
</dbReference>
<dbReference type="InterPro" id="IPR004675">
    <property type="entry name" value="AhpD_core"/>
</dbReference>
<dbReference type="SUPFAM" id="SSF69118">
    <property type="entry name" value="AhpD-like"/>
    <property type="match status" value="1"/>
</dbReference>
<dbReference type="InterPro" id="IPR029032">
    <property type="entry name" value="AhpD-like"/>
</dbReference>
<dbReference type="GO" id="GO:0051920">
    <property type="term" value="F:peroxiredoxin activity"/>
    <property type="evidence" value="ECO:0007669"/>
    <property type="project" value="InterPro"/>
</dbReference>
<dbReference type="Gene3D" id="1.20.1290.10">
    <property type="entry name" value="AhpD-like"/>
    <property type="match status" value="1"/>
</dbReference>
<proteinExistence type="predicted"/>
<keyword evidence="3" id="KW-1185">Reference proteome</keyword>
<dbReference type="STRING" id="1842727.RD110_00630"/>